<gene>
    <name evidence="2" type="ORF">DICVIV_12317</name>
</gene>
<accession>A0A0D8XHA8</accession>
<evidence type="ECO:0000256" key="1">
    <source>
        <dbReference type="SAM" id="Phobius"/>
    </source>
</evidence>
<feature type="transmembrane region" description="Helical" evidence="1">
    <location>
        <begin position="26"/>
        <end position="47"/>
    </location>
</feature>
<reference evidence="3" key="2">
    <citation type="journal article" date="2016" name="Sci. Rep.">
        <title>Dictyocaulus viviparus genome, variome and transcriptome elucidate lungworm biology and support future intervention.</title>
        <authorList>
            <person name="McNulty S.N."/>
            <person name="Strube C."/>
            <person name="Rosa B.A."/>
            <person name="Martin J.C."/>
            <person name="Tyagi R."/>
            <person name="Choi Y.J."/>
            <person name="Wang Q."/>
            <person name="Hallsworth Pepin K."/>
            <person name="Zhang X."/>
            <person name="Ozersky P."/>
            <person name="Wilson R.K."/>
            <person name="Sternberg P.W."/>
            <person name="Gasser R.B."/>
            <person name="Mitreva M."/>
        </authorList>
    </citation>
    <scope>NUCLEOTIDE SEQUENCE [LARGE SCALE GENOMIC DNA]</scope>
    <source>
        <strain evidence="3">HannoverDv2000</strain>
    </source>
</reference>
<dbReference type="OrthoDB" id="5862113at2759"/>
<keyword evidence="1" id="KW-0472">Membrane</keyword>
<evidence type="ECO:0000313" key="3">
    <source>
        <dbReference type="Proteomes" id="UP000053766"/>
    </source>
</evidence>
<dbReference type="AlphaFoldDB" id="A0A0D8XHA8"/>
<keyword evidence="1" id="KW-1133">Transmembrane helix</keyword>
<reference evidence="2 3" key="1">
    <citation type="submission" date="2013-11" db="EMBL/GenBank/DDBJ databases">
        <title>Draft genome of the bovine lungworm Dictyocaulus viviparus.</title>
        <authorList>
            <person name="Mitreva M."/>
        </authorList>
    </citation>
    <scope>NUCLEOTIDE SEQUENCE [LARGE SCALE GENOMIC DNA]</scope>
    <source>
        <strain evidence="2 3">HannoverDv2000</strain>
    </source>
</reference>
<name>A0A0D8XHA8_DICVI</name>
<dbReference type="Proteomes" id="UP000053766">
    <property type="component" value="Unassembled WGS sequence"/>
</dbReference>
<keyword evidence="3" id="KW-1185">Reference proteome</keyword>
<keyword evidence="1" id="KW-0812">Transmembrane</keyword>
<protein>
    <submittedName>
        <fullName evidence="2">Uncharacterized protein</fullName>
    </submittedName>
</protein>
<proteinExistence type="predicted"/>
<dbReference type="EMBL" id="KN716775">
    <property type="protein sequence ID" value="KJH41706.1"/>
    <property type="molecule type" value="Genomic_DNA"/>
</dbReference>
<sequence length="75" mass="8358">MANTLPSTFNPNDSRFKALCCHTKTFTIVVGIMEIFVICFILVAELLSSYANVQELKPQTIKGQRPNLRGAAEKQ</sequence>
<organism evidence="2 3">
    <name type="scientific">Dictyocaulus viviparus</name>
    <name type="common">Bovine lungworm</name>
    <dbReference type="NCBI Taxonomy" id="29172"/>
    <lineage>
        <taxon>Eukaryota</taxon>
        <taxon>Metazoa</taxon>
        <taxon>Ecdysozoa</taxon>
        <taxon>Nematoda</taxon>
        <taxon>Chromadorea</taxon>
        <taxon>Rhabditida</taxon>
        <taxon>Rhabditina</taxon>
        <taxon>Rhabditomorpha</taxon>
        <taxon>Strongyloidea</taxon>
        <taxon>Metastrongylidae</taxon>
        <taxon>Dictyocaulus</taxon>
    </lineage>
</organism>
<evidence type="ECO:0000313" key="2">
    <source>
        <dbReference type="EMBL" id="KJH41706.1"/>
    </source>
</evidence>